<dbReference type="SUPFAM" id="SSF53187">
    <property type="entry name" value="Zn-dependent exopeptidases"/>
    <property type="match status" value="1"/>
</dbReference>
<comment type="catalytic activity">
    <reaction evidence="1 8">
        <text>Release of an N-terminal amino acid, Xaa-|-Yaa-, in which Xaa is preferably Leu, but may be other amino acids including Pro although not Arg or Lys, and Yaa may be Pro. Amino acid amides and methyl esters are also readily hydrolyzed, but rates on arylamides are exceedingly low.</text>
        <dbReference type="EC" id="3.4.11.1"/>
    </reaction>
</comment>
<dbReference type="PROSITE" id="PS00631">
    <property type="entry name" value="CYTOSOL_AP"/>
    <property type="match status" value="1"/>
</dbReference>
<dbReference type="Proteomes" id="UP001596113">
    <property type="component" value="Unassembled WGS sequence"/>
</dbReference>
<accession>A0ABW0HRC1</accession>
<proteinExistence type="inferred from homology"/>
<feature type="active site" evidence="8">
    <location>
        <position position="290"/>
    </location>
</feature>
<keyword evidence="5 8" id="KW-0645">Protease</keyword>
<evidence type="ECO:0000256" key="3">
    <source>
        <dbReference type="ARBA" id="ARBA00009528"/>
    </source>
</evidence>
<dbReference type="InterPro" id="IPR043472">
    <property type="entry name" value="Macro_dom-like"/>
</dbReference>
<comment type="function">
    <text evidence="7 8">Presumably involved in the processing and regular turnover of intracellular proteins. Catalyzes the removal of unsubstituted N-terminal amino acids from various peptides.</text>
</comment>
<feature type="binding site" evidence="8">
    <location>
        <position position="360"/>
    </location>
    <ligand>
        <name>Mn(2+)</name>
        <dbReference type="ChEBI" id="CHEBI:29035"/>
        <label>1</label>
    </ligand>
</feature>
<evidence type="ECO:0000256" key="2">
    <source>
        <dbReference type="ARBA" id="ARBA00000967"/>
    </source>
</evidence>
<keyword evidence="6 8" id="KW-0378">Hydrolase</keyword>
<keyword evidence="8" id="KW-0464">Manganese</keyword>
<feature type="active site" evidence="8">
    <location>
        <position position="364"/>
    </location>
</feature>
<keyword evidence="8" id="KW-0963">Cytoplasm</keyword>
<feature type="domain" description="Cytosol aminopeptidase" evidence="9">
    <location>
        <begin position="358"/>
        <end position="365"/>
    </location>
</feature>
<dbReference type="InterPro" id="IPR008283">
    <property type="entry name" value="Peptidase_M17_N"/>
</dbReference>
<dbReference type="Gene3D" id="3.40.220.10">
    <property type="entry name" value="Leucine Aminopeptidase, subunit E, domain 1"/>
    <property type="match status" value="1"/>
</dbReference>
<dbReference type="EMBL" id="JBHSMI010000015">
    <property type="protein sequence ID" value="MFC5402706.1"/>
    <property type="molecule type" value="Genomic_DNA"/>
</dbReference>
<dbReference type="RefSeq" id="WP_378131410.1">
    <property type="nucleotide sequence ID" value="NZ_JBHSMI010000015.1"/>
</dbReference>
<dbReference type="Pfam" id="PF02789">
    <property type="entry name" value="Peptidase_M17_N"/>
    <property type="match status" value="1"/>
</dbReference>
<dbReference type="CDD" id="cd00433">
    <property type="entry name" value="Peptidase_M17"/>
    <property type="match status" value="1"/>
</dbReference>
<dbReference type="PANTHER" id="PTHR11963:SF23">
    <property type="entry name" value="CYTOSOL AMINOPEPTIDASE"/>
    <property type="match status" value="1"/>
</dbReference>
<comment type="cofactor">
    <cofactor evidence="8">
        <name>Mn(2+)</name>
        <dbReference type="ChEBI" id="CHEBI:29035"/>
    </cofactor>
    <text evidence="8">Binds 2 manganese ions per subunit.</text>
</comment>
<evidence type="ECO:0000256" key="5">
    <source>
        <dbReference type="ARBA" id="ARBA00022670"/>
    </source>
</evidence>
<gene>
    <name evidence="8" type="primary">pepA</name>
    <name evidence="10" type="ORF">ACFPOF_08130</name>
</gene>
<keyword evidence="8" id="KW-0479">Metal-binding</keyword>
<protein>
    <recommendedName>
        <fullName evidence="8">Probable cytosol aminopeptidase</fullName>
        <ecNumber evidence="8">3.4.11.1</ecNumber>
    </recommendedName>
    <alternativeName>
        <fullName evidence="8">Leucine aminopeptidase</fullName>
        <shortName evidence="8">LAP</shortName>
        <ecNumber evidence="8">3.4.11.10</ecNumber>
    </alternativeName>
    <alternativeName>
        <fullName evidence="8">Leucyl aminopeptidase</fullName>
    </alternativeName>
</protein>
<sequence length="513" mass="54502">MMWKNESLKWTLTPSFVSDGNETGMDVAIVVADEQVVRGEETLLSPELDRELRALAARGVFKGKSGEVAVLPTLGRYGCRYALFVGIEGKRPYTTKALRDAAGSMGATLISYKFKSARFVTTASLVSTKDGVEPQEALQAFAEGLLLGLYRRNSRSAEGREQAELERVELELSVDADAQAWQDGINAGVRVANAVCYARELTNEPANLLTPERLAQEARSLAAAYGFECRIYDEKEAAAEGMGGLLAVGGGSANPPRMIVLKYRGNPGSAETIGLIGKGVTFDTGGISIKPASGMEEMISDMGGAAAVLGAMRAIGEGKPPANVVAVVPAAENMPSGSAFKPGDVVRMYGGKTVEVLNTDAEGRIVLGDGLTTAIKAGATKLIDVATLTGAVMHALGDVTSGVFSNDEAFSARFINDARKAGEYVWPLPTYPEYKRLLKSDVADLKNHGGTWAGAIAGAMFVGSFAEDLPWIHIDIGGTAWMWSDRGFECKGGTGVMVRSLFAHIEQLSEWIR</sequence>
<comment type="subcellular location">
    <subcellularLocation>
        <location evidence="8">Cytoplasm</location>
    </subcellularLocation>
</comment>
<dbReference type="NCBIfam" id="NF002083">
    <property type="entry name" value="PRK00913.3-5"/>
    <property type="match status" value="1"/>
</dbReference>
<dbReference type="InterPro" id="IPR011356">
    <property type="entry name" value="Leucine_aapep/pepB"/>
</dbReference>
<evidence type="ECO:0000256" key="4">
    <source>
        <dbReference type="ARBA" id="ARBA00022438"/>
    </source>
</evidence>
<dbReference type="PRINTS" id="PR00481">
    <property type="entry name" value="LAMNOPPTDASE"/>
</dbReference>
<dbReference type="GO" id="GO:0004177">
    <property type="term" value="F:aminopeptidase activity"/>
    <property type="evidence" value="ECO:0007669"/>
    <property type="project" value="UniProtKB-KW"/>
</dbReference>
<dbReference type="NCBIfam" id="NF002073">
    <property type="entry name" value="PRK00913.1-2"/>
    <property type="match status" value="1"/>
</dbReference>
<evidence type="ECO:0000256" key="7">
    <source>
        <dbReference type="ARBA" id="ARBA00049972"/>
    </source>
</evidence>
<keyword evidence="4 8" id="KW-0031">Aminopeptidase</keyword>
<evidence type="ECO:0000256" key="6">
    <source>
        <dbReference type="ARBA" id="ARBA00022801"/>
    </source>
</evidence>
<dbReference type="Gene3D" id="3.40.630.10">
    <property type="entry name" value="Zn peptidases"/>
    <property type="match status" value="1"/>
</dbReference>
<dbReference type="EC" id="3.4.11.1" evidence="8"/>
<organism evidence="10 11">
    <name type="scientific">Cohnella soli</name>
    <dbReference type="NCBI Taxonomy" id="425005"/>
    <lineage>
        <taxon>Bacteria</taxon>
        <taxon>Bacillati</taxon>
        <taxon>Bacillota</taxon>
        <taxon>Bacilli</taxon>
        <taxon>Bacillales</taxon>
        <taxon>Paenibacillaceae</taxon>
        <taxon>Cohnella</taxon>
    </lineage>
</organism>
<reference evidence="11" key="1">
    <citation type="journal article" date="2019" name="Int. J. Syst. Evol. Microbiol.">
        <title>The Global Catalogue of Microorganisms (GCM) 10K type strain sequencing project: providing services to taxonomists for standard genome sequencing and annotation.</title>
        <authorList>
            <consortium name="The Broad Institute Genomics Platform"/>
            <consortium name="The Broad Institute Genome Sequencing Center for Infectious Disease"/>
            <person name="Wu L."/>
            <person name="Ma J."/>
        </authorList>
    </citation>
    <scope>NUCLEOTIDE SEQUENCE [LARGE SCALE GENOMIC DNA]</scope>
    <source>
        <strain evidence="11">CGMCC 1.18575</strain>
    </source>
</reference>
<evidence type="ECO:0000256" key="8">
    <source>
        <dbReference type="HAMAP-Rule" id="MF_00181"/>
    </source>
</evidence>
<dbReference type="EC" id="3.4.11.10" evidence="8"/>
<feature type="binding site" evidence="8">
    <location>
        <position position="362"/>
    </location>
    <ligand>
        <name>Mn(2+)</name>
        <dbReference type="ChEBI" id="CHEBI:29035"/>
        <label>1</label>
    </ligand>
</feature>
<comment type="catalytic activity">
    <reaction evidence="2 8">
        <text>Release of an N-terminal amino acid, preferentially leucine, but not glutamic or aspartic acids.</text>
        <dbReference type="EC" id="3.4.11.10"/>
    </reaction>
</comment>
<feature type="binding site" evidence="8">
    <location>
        <position position="362"/>
    </location>
    <ligand>
        <name>Mn(2+)</name>
        <dbReference type="ChEBI" id="CHEBI:29035"/>
        <label>2</label>
    </ligand>
</feature>
<evidence type="ECO:0000256" key="1">
    <source>
        <dbReference type="ARBA" id="ARBA00000135"/>
    </source>
</evidence>
<evidence type="ECO:0000259" key="9">
    <source>
        <dbReference type="PROSITE" id="PS00631"/>
    </source>
</evidence>
<evidence type="ECO:0000313" key="11">
    <source>
        <dbReference type="Proteomes" id="UP001596113"/>
    </source>
</evidence>
<feature type="binding site" evidence="8">
    <location>
        <position position="301"/>
    </location>
    <ligand>
        <name>Mn(2+)</name>
        <dbReference type="ChEBI" id="CHEBI:29035"/>
        <label>2</label>
    </ligand>
</feature>
<dbReference type="HAMAP" id="MF_00181">
    <property type="entry name" value="Cytosol_peptidase_M17"/>
    <property type="match status" value="1"/>
</dbReference>
<name>A0ABW0HRC1_9BACL</name>
<comment type="similarity">
    <text evidence="3 8">Belongs to the peptidase M17 family.</text>
</comment>
<dbReference type="PANTHER" id="PTHR11963">
    <property type="entry name" value="LEUCINE AMINOPEPTIDASE-RELATED"/>
    <property type="match status" value="1"/>
</dbReference>
<comment type="caution">
    <text evidence="10">The sequence shown here is derived from an EMBL/GenBank/DDBJ whole genome shotgun (WGS) entry which is preliminary data.</text>
</comment>
<feature type="binding site" evidence="8">
    <location>
        <position position="283"/>
    </location>
    <ligand>
        <name>Mn(2+)</name>
        <dbReference type="ChEBI" id="CHEBI:29035"/>
        <label>1</label>
    </ligand>
</feature>
<dbReference type="Pfam" id="PF00883">
    <property type="entry name" value="Peptidase_M17"/>
    <property type="match status" value="1"/>
</dbReference>
<dbReference type="InterPro" id="IPR023042">
    <property type="entry name" value="Peptidase_M17_leu_NH2_pept"/>
</dbReference>
<feature type="binding site" evidence="8">
    <location>
        <position position="283"/>
    </location>
    <ligand>
        <name>Mn(2+)</name>
        <dbReference type="ChEBI" id="CHEBI:29035"/>
        <label>2</label>
    </ligand>
</feature>
<dbReference type="SUPFAM" id="SSF52949">
    <property type="entry name" value="Macro domain-like"/>
    <property type="match status" value="1"/>
</dbReference>
<feature type="binding site" evidence="8">
    <location>
        <position position="278"/>
    </location>
    <ligand>
        <name>Mn(2+)</name>
        <dbReference type="ChEBI" id="CHEBI:29035"/>
        <label>2</label>
    </ligand>
</feature>
<dbReference type="InterPro" id="IPR000819">
    <property type="entry name" value="Peptidase_M17_C"/>
</dbReference>
<keyword evidence="11" id="KW-1185">Reference proteome</keyword>
<evidence type="ECO:0000313" key="10">
    <source>
        <dbReference type="EMBL" id="MFC5402706.1"/>
    </source>
</evidence>